<accession>A0ABW7XW18</accession>
<organism evidence="1 2">
    <name type="scientific">Streptomyces cellulosae</name>
    <dbReference type="NCBI Taxonomy" id="1968"/>
    <lineage>
        <taxon>Bacteria</taxon>
        <taxon>Bacillati</taxon>
        <taxon>Actinomycetota</taxon>
        <taxon>Actinomycetes</taxon>
        <taxon>Kitasatosporales</taxon>
        <taxon>Streptomycetaceae</taxon>
        <taxon>Streptomyces</taxon>
    </lineage>
</organism>
<comment type="caution">
    <text evidence="1">The sequence shown here is derived from an EMBL/GenBank/DDBJ whole genome shotgun (WGS) entry which is preliminary data.</text>
</comment>
<proteinExistence type="predicted"/>
<gene>
    <name evidence="1" type="ORF">ACIA8P_03080</name>
</gene>
<reference evidence="1 2" key="1">
    <citation type="submission" date="2024-10" db="EMBL/GenBank/DDBJ databases">
        <title>The Natural Products Discovery Center: Release of the First 8490 Sequenced Strains for Exploring Actinobacteria Biosynthetic Diversity.</title>
        <authorList>
            <person name="Kalkreuter E."/>
            <person name="Kautsar S.A."/>
            <person name="Yang D."/>
            <person name="Bader C.D."/>
            <person name="Teijaro C.N."/>
            <person name="Fluegel L."/>
            <person name="Davis C.M."/>
            <person name="Simpson J.R."/>
            <person name="Lauterbach L."/>
            <person name="Steele A.D."/>
            <person name="Gui C."/>
            <person name="Meng S."/>
            <person name="Li G."/>
            <person name="Viehrig K."/>
            <person name="Ye F."/>
            <person name="Su P."/>
            <person name="Kiefer A.F."/>
            <person name="Nichols A."/>
            <person name="Cepeda A.J."/>
            <person name="Yan W."/>
            <person name="Fan B."/>
            <person name="Jiang Y."/>
            <person name="Adhikari A."/>
            <person name="Zheng C.-J."/>
            <person name="Schuster L."/>
            <person name="Cowan T.M."/>
            <person name="Smanski M.J."/>
            <person name="Chevrette M.G."/>
            <person name="De Carvalho L.P.S."/>
            <person name="Shen B."/>
        </authorList>
    </citation>
    <scope>NUCLEOTIDE SEQUENCE [LARGE SCALE GENOMIC DNA]</scope>
    <source>
        <strain evidence="1 2">NPDC051599</strain>
    </source>
</reference>
<dbReference type="EMBL" id="JBITDC010000001">
    <property type="protein sequence ID" value="MFI5673638.1"/>
    <property type="molecule type" value="Genomic_DNA"/>
</dbReference>
<keyword evidence="2" id="KW-1185">Reference proteome</keyword>
<protein>
    <submittedName>
        <fullName evidence="1">Uncharacterized protein</fullName>
    </submittedName>
</protein>
<sequence>MPELDERGIDAIREYHFLGGSKVTDLKGTFRADLTNVDLHKIFVTWAKQGAKMTRRIMVVCSKWGDVITMFPIP</sequence>
<evidence type="ECO:0000313" key="2">
    <source>
        <dbReference type="Proteomes" id="UP001612415"/>
    </source>
</evidence>
<dbReference type="RefSeq" id="WP_398654637.1">
    <property type="nucleotide sequence ID" value="NZ_JBITDC010000001.1"/>
</dbReference>
<name>A0ABW7XW18_STRCE</name>
<dbReference type="Proteomes" id="UP001612415">
    <property type="component" value="Unassembled WGS sequence"/>
</dbReference>
<evidence type="ECO:0000313" key="1">
    <source>
        <dbReference type="EMBL" id="MFI5673638.1"/>
    </source>
</evidence>